<feature type="compositionally biased region" description="Low complexity" evidence="1">
    <location>
        <begin position="776"/>
        <end position="785"/>
    </location>
</feature>
<proteinExistence type="predicted"/>
<gene>
    <name evidence="2" type="ORF">CUNI_LOCUS21881</name>
</gene>
<feature type="compositionally biased region" description="Polar residues" evidence="1">
    <location>
        <begin position="740"/>
        <end position="760"/>
    </location>
</feature>
<name>A0A8S4A378_9EUPU</name>
<evidence type="ECO:0000256" key="1">
    <source>
        <dbReference type="SAM" id="MobiDB-lite"/>
    </source>
</evidence>
<feature type="compositionally biased region" description="Basic and acidic residues" evidence="1">
    <location>
        <begin position="353"/>
        <end position="371"/>
    </location>
</feature>
<feature type="region of interest" description="Disordered" evidence="1">
    <location>
        <begin position="340"/>
        <end position="427"/>
    </location>
</feature>
<feature type="region of interest" description="Disordered" evidence="1">
    <location>
        <begin position="131"/>
        <end position="151"/>
    </location>
</feature>
<feature type="region of interest" description="Disordered" evidence="1">
    <location>
        <begin position="28"/>
        <end position="71"/>
    </location>
</feature>
<feature type="compositionally biased region" description="Polar residues" evidence="1">
    <location>
        <begin position="415"/>
        <end position="425"/>
    </location>
</feature>
<accession>A0A8S4A378</accession>
<evidence type="ECO:0000313" key="3">
    <source>
        <dbReference type="Proteomes" id="UP000678393"/>
    </source>
</evidence>
<reference evidence="2" key="1">
    <citation type="submission" date="2021-04" db="EMBL/GenBank/DDBJ databases">
        <authorList>
            <consortium name="Molecular Ecology Group"/>
        </authorList>
    </citation>
    <scope>NUCLEOTIDE SEQUENCE</scope>
</reference>
<feature type="compositionally biased region" description="Basic and acidic residues" evidence="1">
    <location>
        <begin position="727"/>
        <end position="739"/>
    </location>
</feature>
<feature type="region of interest" description="Disordered" evidence="1">
    <location>
        <begin position="685"/>
        <end position="833"/>
    </location>
</feature>
<organism evidence="2 3">
    <name type="scientific">Candidula unifasciata</name>
    <dbReference type="NCBI Taxonomy" id="100452"/>
    <lineage>
        <taxon>Eukaryota</taxon>
        <taxon>Metazoa</taxon>
        <taxon>Spiralia</taxon>
        <taxon>Lophotrochozoa</taxon>
        <taxon>Mollusca</taxon>
        <taxon>Gastropoda</taxon>
        <taxon>Heterobranchia</taxon>
        <taxon>Euthyneura</taxon>
        <taxon>Panpulmonata</taxon>
        <taxon>Eupulmonata</taxon>
        <taxon>Stylommatophora</taxon>
        <taxon>Helicina</taxon>
        <taxon>Helicoidea</taxon>
        <taxon>Geomitridae</taxon>
        <taxon>Candidula</taxon>
    </lineage>
</organism>
<dbReference type="Proteomes" id="UP000678393">
    <property type="component" value="Unassembled WGS sequence"/>
</dbReference>
<dbReference type="EMBL" id="CAJHNH020008520">
    <property type="protein sequence ID" value="CAG5136323.1"/>
    <property type="molecule type" value="Genomic_DNA"/>
</dbReference>
<dbReference type="AlphaFoldDB" id="A0A8S4A378"/>
<feature type="compositionally biased region" description="Basic residues" evidence="1">
    <location>
        <begin position="379"/>
        <end position="392"/>
    </location>
</feature>
<comment type="caution">
    <text evidence="2">The sequence shown here is derived from an EMBL/GenBank/DDBJ whole genome shotgun (WGS) entry which is preliminary data.</text>
</comment>
<evidence type="ECO:0000313" key="2">
    <source>
        <dbReference type="EMBL" id="CAG5136323.1"/>
    </source>
</evidence>
<feature type="compositionally biased region" description="Polar residues" evidence="1">
    <location>
        <begin position="53"/>
        <end position="63"/>
    </location>
</feature>
<feature type="region of interest" description="Disordered" evidence="1">
    <location>
        <begin position="889"/>
        <end position="911"/>
    </location>
</feature>
<dbReference type="OrthoDB" id="10020110at2759"/>
<feature type="compositionally biased region" description="Basic and acidic residues" evidence="1">
    <location>
        <begin position="685"/>
        <end position="701"/>
    </location>
</feature>
<feature type="region of interest" description="Disordered" evidence="1">
    <location>
        <begin position="83"/>
        <end position="104"/>
    </location>
</feature>
<sequence length="940" mass="104171">MYIPVFQGELPLLPSRAHMRSISCQVTTIEETSEDEDRDGKTDKEIPGKAYATQKTSQSSGSDYTCRREDPKVVKIENDEQKLVKSEKESQKMVKDEKEEAKAELDDGVFKKPLTTKEKIKVAKEAKSVASSCSVVTSNSGSDTMSEGRGEKEYATFSAQFPPPEWVWYQQQMEKHKRTESWVSQQSSNIAVQLPSSSARPPVKKKSYQYKEHLRHVSRKPSMLQSQEHAAYMPMSAVSSLEGKFVDSEVKHDDDGFVRPWPVRSENIYESFSATSSIKRHHHKPGDNHGKCCQRTSEYGGAVSGDTTLLNSSNVYQSVRTLSPVARVSEAGSYAKLIEPQLGPLHSTPFSGKQKDRTANGADGHEVRDRIYGPPEAYHKRRSRRSQHRQQRLHSFYSGHGSDISYEYKGRLPKRNSSQAQSRDSGVNCVGLGTAARAEPMYENTLAKQQRYGGQQQQYSHEQQYKNYKHLADNQTQFEITNATENTDLNTESIIDSTTNSVVCQGRATNEAYNSVVYQDSLTNEAYNSVVYGSMGDVNGAPSVVCHTIASSCQDTSEMALPYNSLQSTFYDESKLASVAHPKASRHFPGSQGSPDTLIVDVVGTATESEGDDSDSSDDLLQYAGPNDIREVCTPVNCNPAAVRTMSRQQNLDEAVDNEAYDENGDEVDGGDKCACCKQITKGQDIEKPDSADHKNADDKTGSQPSAVPQLRERTDRLDSGFSSPRNPEKSADTVEHSDQSNSSKPQGSGANRQGGSNFPQLKHQLSHDSSNTHQSSNVGSSGHHSNSDACLATGSDHQSGSVSDNGNSSSGAHSGHRDCEQVPPDMSRMKHGCSLNSLKSDCLNGRAHRPASKHAHHYDAYDHLVRSKYKEHSQQRIPLHPNAMLVEHRPHHRSRPKQERSRSVDLLQSDSHNDLHKFGRKYHSKKYGLMDEFEVMGVL</sequence>
<feature type="compositionally biased region" description="Basic and acidic residues" evidence="1">
    <location>
        <begin position="38"/>
        <end position="47"/>
    </location>
</feature>
<protein>
    <submittedName>
        <fullName evidence="2">Uncharacterized protein</fullName>
    </submittedName>
</protein>
<keyword evidence="3" id="KW-1185">Reference proteome</keyword>
<feature type="compositionally biased region" description="Low complexity" evidence="1">
    <location>
        <begin position="800"/>
        <end position="814"/>
    </location>
</feature>